<keyword evidence="3" id="KW-1185">Reference proteome</keyword>
<dbReference type="EMBL" id="BLXT01008059">
    <property type="protein sequence ID" value="GFO45441.1"/>
    <property type="molecule type" value="Genomic_DNA"/>
</dbReference>
<comment type="caution">
    <text evidence="2">The sequence shown here is derived from an EMBL/GenBank/DDBJ whole genome shotgun (WGS) entry which is preliminary data.</text>
</comment>
<dbReference type="AlphaFoldDB" id="A0AAV4DMS5"/>
<name>A0AAV4DMS5_9GAST</name>
<gene>
    <name evidence="2" type="ORF">PoB_007194600</name>
</gene>
<evidence type="ECO:0000313" key="3">
    <source>
        <dbReference type="Proteomes" id="UP000735302"/>
    </source>
</evidence>
<sequence length="85" mass="9400">MRRTSTENGLSSSLRKITSKSGSTDPLQRQRPPPTPFSGRNMLPKGYADEGQPLTPDYYHHPIPPFRHSSTPPHPLQPPSSSVPI</sequence>
<feature type="region of interest" description="Disordered" evidence="1">
    <location>
        <begin position="1"/>
        <end position="85"/>
    </location>
</feature>
<dbReference type="Proteomes" id="UP000735302">
    <property type="component" value="Unassembled WGS sequence"/>
</dbReference>
<evidence type="ECO:0000256" key="1">
    <source>
        <dbReference type="SAM" id="MobiDB-lite"/>
    </source>
</evidence>
<organism evidence="2 3">
    <name type="scientific">Plakobranchus ocellatus</name>
    <dbReference type="NCBI Taxonomy" id="259542"/>
    <lineage>
        <taxon>Eukaryota</taxon>
        <taxon>Metazoa</taxon>
        <taxon>Spiralia</taxon>
        <taxon>Lophotrochozoa</taxon>
        <taxon>Mollusca</taxon>
        <taxon>Gastropoda</taxon>
        <taxon>Heterobranchia</taxon>
        <taxon>Euthyneura</taxon>
        <taxon>Panpulmonata</taxon>
        <taxon>Sacoglossa</taxon>
        <taxon>Placobranchoidea</taxon>
        <taxon>Plakobranchidae</taxon>
        <taxon>Plakobranchus</taxon>
    </lineage>
</organism>
<reference evidence="2 3" key="1">
    <citation type="journal article" date="2021" name="Elife">
        <title>Chloroplast acquisition without the gene transfer in kleptoplastic sea slugs, Plakobranchus ocellatus.</title>
        <authorList>
            <person name="Maeda T."/>
            <person name="Takahashi S."/>
            <person name="Yoshida T."/>
            <person name="Shimamura S."/>
            <person name="Takaki Y."/>
            <person name="Nagai Y."/>
            <person name="Toyoda A."/>
            <person name="Suzuki Y."/>
            <person name="Arimoto A."/>
            <person name="Ishii H."/>
            <person name="Satoh N."/>
            <person name="Nishiyama T."/>
            <person name="Hasebe M."/>
            <person name="Maruyama T."/>
            <person name="Minagawa J."/>
            <person name="Obokata J."/>
            <person name="Shigenobu S."/>
        </authorList>
    </citation>
    <scope>NUCLEOTIDE SEQUENCE [LARGE SCALE GENOMIC DNA]</scope>
</reference>
<evidence type="ECO:0000313" key="2">
    <source>
        <dbReference type="EMBL" id="GFO45441.1"/>
    </source>
</evidence>
<protein>
    <submittedName>
        <fullName evidence="2">Uncharacterized protein</fullName>
    </submittedName>
</protein>
<feature type="compositionally biased region" description="Polar residues" evidence="1">
    <location>
        <begin position="1"/>
        <end position="27"/>
    </location>
</feature>
<accession>A0AAV4DMS5</accession>
<proteinExistence type="predicted"/>